<organism evidence="2 3">
    <name type="scientific">Pichia inconspicua</name>
    <dbReference type="NCBI Taxonomy" id="52247"/>
    <lineage>
        <taxon>Eukaryota</taxon>
        <taxon>Fungi</taxon>
        <taxon>Dikarya</taxon>
        <taxon>Ascomycota</taxon>
        <taxon>Saccharomycotina</taxon>
        <taxon>Pichiomycetes</taxon>
        <taxon>Pichiales</taxon>
        <taxon>Pichiaceae</taxon>
        <taxon>Pichia</taxon>
    </lineage>
</organism>
<evidence type="ECO:0000313" key="3">
    <source>
        <dbReference type="Proteomes" id="UP000307173"/>
    </source>
</evidence>
<evidence type="ECO:0000256" key="1">
    <source>
        <dbReference type="SAM" id="MobiDB-lite"/>
    </source>
</evidence>
<accession>A0A4T0WWA6</accession>
<reference evidence="2 3" key="1">
    <citation type="journal article" date="2019" name="Front. Genet.">
        <title>Whole-Genome Sequencing of the Opportunistic Yeast Pathogen Candida inconspicua Uncovers Its Hybrid Origin.</title>
        <authorList>
            <person name="Mixao V."/>
            <person name="Hansen A.P."/>
            <person name="Saus E."/>
            <person name="Boekhout T."/>
            <person name="Lass-Florl C."/>
            <person name="Gabaldon T."/>
        </authorList>
    </citation>
    <scope>NUCLEOTIDE SEQUENCE [LARGE SCALE GENOMIC DNA]</scope>
    <source>
        <strain evidence="2 3">CBS 180</strain>
    </source>
</reference>
<dbReference type="AlphaFoldDB" id="A0A4T0WWA6"/>
<keyword evidence="3" id="KW-1185">Reference proteome</keyword>
<name>A0A4T0WWA6_9ASCO</name>
<dbReference type="Proteomes" id="UP000307173">
    <property type="component" value="Unassembled WGS sequence"/>
</dbReference>
<comment type="caution">
    <text evidence="2">The sequence shown here is derived from an EMBL/GenBank/DDBJ whole genome shotgun (WGS) entry which is preliminary data.</text>
</comment>
<proteinExistence type="predicted"/>
<gene>
    <name evidence="2" type="ORF">CANINC_004262</name>
</gene>
<dbReference type="EMBL" id="SELW01000652">
    <property type="protein sequence ID" value="TID15733.1"/>
    <property type="molecule type" value="Genomic_DNA"/>
</dbReference>
<dbReference type="OrthoDB" id="10611196at2759"/>
<sequence length="407" mass="46511">MGNKLKKVPALEYFHYDSKTSLNPSPLTDSSCELESQSNIESPQTTAESAVLALEQKSEKTSNIALFARPRLEKIGAVNSPETNANRLKSQFSQLSKHFEKSGNLLLETQKSFEKWSKTFESDEIMKLSREIGQFLQLHDLMNKSFAERFDNIAFKLKPLIKQEFKRDEDLAKLIKSRREKEEISKKCRDQSVITQSENKVEYRYHAVRSAQTLLEKRVREDLRPSLFAYAYIMKNSSTATIKLLDSSTLDMKSFDNILTDKGNLIQAQLNFTRQGLLLDVNMELLNGKYYASATKRNSIEPKKKHFTKHKSVSQESLETGSSQFVADILEAYADDHEENEVSSNLENLELNGLHVASNQGLVVREIPNNNNQFVVNDNYQFFAENSSKFQGNVDASYDNSNVWARD</sequence>
<protein>
    <submittedName>
        <fullName evidence="2">Uncharacterized protein</fullName>
    </submittedName>
</protein>
<feature type="region of interest" description="Disordered" evidence="1">
    <location>
        <begin position="24"/>
        <end position="45"/>
    </location>
</feature>
<evidence type="ECO:0000313" key="2">
    <source>
        <dbReference type="EMBL" id="TID15733.1"/>
    </source>
</evidence>